<gene>
    <name evidence="1" type="ORF">B0H17DRAFT_307396</name>
</gene>
<reference evidence="1" key="1">
    <citation type="submission" date="2023-03" db="EMBL/GenBank/DDBJ databases">
        <title>Massive genome expansion in bonnet fungi (Mycena s.s.) driven by repeated elements and novel gene families across ecological guilds.</title>
        <authorList>
            <consortium name="Lawrence Berkeley National Laboratory"/>
            <person name="Harder C.B."/>
            <person name="Miyauchi S."/>
            <person name="Viragh M."/>
            <person name="Kuo A."/>
            <person name="Thoen E."/>
            <person name="Andreopoulos B."/>
            <person name="Lu D."/>
            <person name="Skrede I."/>
            <person name="Drula E."/>
            <person name="Henrissat B."/>
            <person name="Morin E."/>
            <person name="Kohler A."/>
            <person name="Barry K."/>
            <person name="LaButti K."/>
            <person name="Morin E."/>
            <person name="Salamov A."/>
            <person name="Lipzen A."/>
            <person name="Mereny Z."/>
            <person name="Hegedus B."/>
            <person name="Baldrian P."/>
            <person name="Stursova M."/>
            <person name="Weitz H."/>
            <person name="Taylor A."/>
            <person name="Grigoriev I.V."/>
            <person name="Nagy L.G."/>
            <person name="Martin F."/>
            <person name="Kauserud H."/>
        </authorList>
    </citation>
    <scope>NUCLEOTIDE SEQUENCE</scope>
    <source>
        <strain evidence="1">CBHHK067</strain>
    </source>
</reference>
<evidence type="ECO:0000313" key="2">
    <source>
        <dbReference type="Proteomes" id="UP001221757"/>
    </source>
</evidence>
<name>A0AAD7DW41_MYCRO</name>
<dbReference type="EMBL" id="JARKIE010000023">
    <property type="protein sequence ID" value="KAJ7699343.1"/>
    <property type="molecule type" value="Genomic_DNA"/>
</dbReference>
<accession>A0AAD7DW41</accession>
<proteinExistence type="predicted"/>
<sequence>MYDSWNALFRNLRCLGCHSRLEEYPPRNGKMLRRHGVLSTFLRKFAQPQKALSSSKVNMHASELLQCNLEERTRSFVVPVVPENIPEEPKCPADDGLTPCGPSIGQVYHRPARCSQCIMPQRAIPQFKHTHGEELIELPPEGMYTFFMYSRGFSYPPIGKVEVGNDLIAYGKPTQISMRGEDLSGNFERGDDFRLGFEHS</sequence>
<dbReference type="AlphaFoldDB" id="A0AAD7DW41"/>
<dbReference type="Proteomes" id="UP001221757">
    <property type="component" value="Unassembled WGS sequence"/>
</dbReference>
<keyword evidence="2" id="KW-1185">Reference proteome</keyword>
<organism evidence="1 2">
    <name type="scientific">Mycena rosella</name>
    <name type="common">Pink bonnet</name>
    <name type="synonym">Agaricus rosellus</name>
    <dbReference type="NCBI Taxonomy" id="1033263"/>
    <lineage>
        <taxon>Eukaryota</taxon>
        <taxon>Fungi</taxon>
        <taxon>Dikarya</taxon>
        <taxon>Basidiomycota</taxon>
        <taxon>Agaricomycotina</taxon>
        <taxon>Agaricomycetes</taxon>
        <taxon>Agaricomycetidae</taxon>
        <taxon>Agaricales</taxon>
        <taxon>Marasmiineae</taxon>
        <taxon>Mycenaceae</taxon>
        <taxon>Mycena</taxon>
    </lineage>
</organism>
<evidence type="ECO:0000313" key="1">
    <source>
        <dbReference type="EMBL" id="KAJ7699343.1"/>
    </source>
</evidence>
<protein>
    <submittedName>
        <fullName evidence="1">Uncharacterized protein</fullName>
    </submittedName>
</protein>
<comment type="caution">
    <text evidence="1">The sequence shown here is derived from an EMBL/GenBank/DDBJ whole genome shotgun (WGS) entry which is preliminary data.</text>
</comment>